<dbReference type="EMBL" id="VNHY01000003">
    <property type="protein sequence ID" value="TYP92574.1"/>
    <property type="molecule type" value="Genomic_DNA"/>
</dbReference>
<sequence length="239" mass="27480">MLLVACFTQPAAAQFEGQITYESYNYSEQQTEEQQDEFTLTITPDRMMLSGNNSYNFMESIDTEGLLVRLDNEDFVFMTGKNQALKISKSDITSLMNMFDNGESPSDVAEEVDEINYKKTGETTDILGYKCEKFIFRDEDNEDEYAIVWMTKEINVNWGMLADPWSGSAEDIVSNFPTNLVFKEKYFPVRVESYEDGQLDSKLEAKTISEKEISSRMVEVPSGISVMTFQEYLFNQMEN</sequence>
<organism evidence="2 3">
    <name type="scientific">Fodinibius salinus</name>
    <dbReference type="NCBI Taxonomy" id="860790"/>
    <lineage>
        <taxon>Bacteria</taxon>
        <taxon>Pseudomonadati</taxon>
        <taxon>Balneolota</taxon>
        <taxon>Balneolia</taxon>
        <taxon>Balneolales</taxon>
        <taxon>Balneolaceae</taxon>
        <taxon>Fodinibius</taxon>
    </lineage>
</organism>
<evidence type="ECO:0000313" key="3">
    <source>
        <dbReference type="Proteomes" id="UP000324595"/>
    </source>
</evidence>
<dbReference type="Proteomes" id="UP000324595">
    <property type="component" value="Unassembled WGS sequence"/>
</dbReference>
<protein>
    <submittedName>
        <fullName evidence="2">GLPGLI family protein</fullName>
    </submittedName>
</protein>
<comment type="caution">
    <text evidence="2">The sequence shown here is derived from an EMBL/GenBank/DDBJ whole genome shotgun (WGS) entry which is preliminary data.</text>
</comment>
<name>A0A5D3YGX7_9BACT</name>
<reference evidence="2 3" key="1">
    <citation type="submission" date="2019-07" db="EMBL/GenBank/DDBJ databases">
        <title>Genomic Encyclopedia of Archaeal and Bacterial Type Strains, Phase II (KMG-II): from individual species to whole genera.</title>
        <authorList>
            <person name="Goeker M."/>
        </authorList>
    </citation>
    <scope>NUCLEOTIDE SEQUENCE [LARGE SCALE GENOMIC DNA]</scope>
    <source>
        <strain evidence="2 3">DSM 21935</strain>
    </source>
</reference>
<accession>A0A5D3YGX7</accession>
<feature type="domain" description="DUF4412" evidence="1">
    <location>
        <begin position="94"/>
        <end position="223"/>
    </location>
</feature>
<dbReference type="Pfam" id="PF14371">
    <property type="entry name" value="DUF4412"/>
    <property type="match status" value="1"/>
</dbReference>
<keyword evidence="3" id="KW-1185">Reference proteome</keyword>
<evidence type="ECO:0000259" key="1">
    <source>
        <dbReference type="Pfam" id="PF14371"/>
    </source>
</evidence>
<dbReference type="AlphaFoldDB" id="A0A5D3YGX7"/>
<proteinExistence type="predicted"/>
<evidence type="ECO:0000313" key="2">
    <source>
        <dbReference type="EMBL" id="TYP92574.1"/>
    </source>
</evidence>
<dbReference type="InterPro" id="IPR025524">
    <property type="entry name" value="DUF4412"/>
</dbReference>
<gene>
    <name evidence="2" type="ORF">LX73_1936</name>
</gene>